<reference evidence="3 4" key="1">
    <citation type="journal article" date="2013" name="Proc. Natl. Acad. Sci. U.S.A.">
        <title>Fine-scale variation in meiotic recombination in Mimulus inferred from population shotgun sequencing.</title>
        <authorList>
            <person name="Hellsten U."/>
            <person name="Wright K.M."/>
            <person name="Jenkins J."/>
            <person name="Shu S."/>
            <person name="Yuan Y."/>
            <person name="Wessler S.R."/>
            <person name="Schmutz J."/>
            <person name="Willis J.H."/>
            <person name="Rokhsar D.S."/>
        </authorList>
    </citation>
    <scope>NUCLEOTIDE SEQUENCE [LARGE SCALE GENOMIC DNA]</scope>
    <source>
        <strain evidence="4">cv. DUN x IM62</strain>
    </source>
</reference>
<dbReference type="InterPro" id="IPR046349">
    <property type="entry name" value="C1-like_sf"/>
</dbReference>
<dbReference type="Gene3D" id="3.30.60.20">
    <property type="match status" value="1"/>
</dbReference>
<dbReference type="Pfam" id="PF03107">
    <property type="entry name" value="C1_2"/>
    <property type="match status" value="2"/>
</dbReference>
<gene>
    <name evidence="3" type="ORF">MIMGU_mgv1a020238mg</name>
</gene>
<dbReference type="PANTHER" id="PTHR46288">
    <property type="entry name" value="PHORBOL-ESTER/DAG-TYPE DOMAIN-CONTAINING PROTEIN"/>
    <property type="match status" value="1"/>
</dbReference>
<organism evidence="3 4">
    <name type="scientific">Erythranthe guttata</name>
    <name type="common">Yellow monkey flower</name>
    <name type="synonym">Mimulus guttatus</name>
    <dbReference type="NCBI Taxonomy" id="4155"/>
    <lineage>
        <taxon>Eukaryota</taxon>
        <taxon>Viridiplantae</taxon>
        <taxon>Streptophyta</taxon>
        <taxon>Embryophyta</taxon>
        <taxon>Tracheophyta</taxon>
        <taxon>Spermatophyta</taxon>
        <taxon>Magnoliopsida</taxon>
        <taxon>eudicotyledons</taxon>
        <taxon>Gunneridae</taxon>
        <taxon>Pentapetalae</taxon>
        <taxon>asterids</taxon>
        <taxon>lamiids</taxon>
        <taxon>Lamiales</taxon>
        <taxon>Phrymaceae</taxon>
        <taxon>Erythranthe</taxon>
    </lineage>
</organism>
<dbReference type="SUPFAM" id="SSF57889">
    <property type="entry name" value="Cysteine-rich domain"/>
    <property type="match status" value="1"/>
</dbReference>
<accession>A0A022QHR1</accession>
<dbReference type="PANTHER" id="PTHR46288:SF27">
    <property type="entry name" value="CYSTEINE_HISTIDINE-RICH C1 DOMAIN FAMILY PROTEIN"/>
    <property type="match status" value="1"/>
</dbReference>
<dbReference type="Proteomes" id="UP000030748">
    <property type="component" value="Unassembled WGS sequence"/>
</dbReference>
<feature type="domain" description="DC1" evidence="2">
    <location>
        <begin position="88"/>
        <end position="135"/>
    </location>
</feature>
<dbReference type="EMBL" id="KI631506">
    <property type="protein sequence ID" value="EYU27129.1"/>
    <property type="molecule type" value="Genomic_DNA"/>
</dbReference>
<keyword evidence="1" id="KW-0677">Repeat</keyword>
<dbReference type="eggNOG" id="ENOG502S2HY">
    <property type="taxonomic scope" value="Eukaryota"/>
</dbReference>
<sequence>MAMIMKSSTPPPDETEAPPKISEKQQFSHFSHRHPLELSEVHEEDHAICSGCEHDIISGSAYICAKPKCNFLLHDLCFDLPRRIRHRCHPKHPLSLFIAPPYSDREFTCDACGESGHGFTYHCGSCKFDLHVECAALPETENRPDHQHPLILVGGFDPEKMVDGVDSVCYVCGGPMAEGRWIYSCLA</sequence>
<proteinExistence type="predicted"/>
<dbReference type="AlphaFoldDB" id="A0A022QHR1"/>
<evidence type="ECO:0000313" key="4">
    <source>
        <dbReference type="Proteomes" id="UP000030748"/>
    </source>
</evidence>
<protein>
    <recommendedName>
        <fullName evidence="2">DC1 domain-containing protein</fullName>
    </recommendedName>
</protein>
<keyword evidence="4" id="KW-1185">Reference proteome</keyword>
<dbReference type="InterPro" id="IPR004146">
    <property type="entry name" value="DC1"/>
</dbReference>
<evidence type="ECO:0000313" key="3">
    <source>
        <dbReference type="EMBL" id="EYU27129.1"/>
    </source>
</evidence>
<dbReference type="STRING" id="4155.A0A022QHR1"/>
<evidence type="ECO:0000256" key="1">
    <source>
        <dbReference type="ARBA" id="ARBA00022737"/>
    </source>
</evidence>
<feature type="non-terminal residue" evidence="3">
    <location>
        <position position="187"/>
    </location>
</feature>
<name>A0A022QHR1_ERYGU</name>
<evidence type="ECO:0000259" key="2">
    <source>
        <dbReference type="Pfam" id="PF03107"/>
    </source>
</evidence>
<feature type="domain" description="DC1" evidence="2">
    <location>
        <begin position="30"/>
        <end position="77"/>
    </location>
</feature>